<sequence length="204" mass="23548">MDNWVRLSSEYVDMLRDNPVPVDLKVVSALKKPMAIDIYWWLTKRVYNLHEPATISWQQLYQQFGSDSELKDFKRKFKRALGDVLEVYQCKITVGPQRVTVFPSQTSVPTVAQTRSAEKQARLERVRDSRSASVKAAGPEDTGHWQTFDASWQVFTTSDLFDVNTAREHRDGLVPCGECRYCRFDQSNEEHHGENAEMSEVPLF</sequence>
<gene>
    <name evidence="2" type="ORF">BDLFYP24_01276</name>
    <name evidence="1" type="ORF">GBB04_03430</name>
</gene>
<evidence type="ECO:0000313" key="1">
    <source>
        <dbReference type="EMBL" id="KAB7462040.1"/>
    </source>
</evidence>
<evidence type="ECO:0000313" key="3">
    <source>
        <dbReference type="Proteomes" id="UP000429211"/>
    </source>
</evidence>
<dbReference type="EMBL" id="WDPD01000002">
    <property type="protein sequence ID" value="KAB7462040.1"/>
    <property type="molecule type" value="Genomic_DNA"/>
</dbReference>
<accession>A0A6N2S203</accession>
<dbReference type="AlphaFoldDB" id="A0A6N2S203"/>
<dbReference type="RefSeq" id="WP_129879379.1">
    <property type="nucleotide sequence ID" value="NZ_CACRSP010000003.1"/>
</dbReference>
<dbReference type="Pfam" id="PF04796">
    <property type="entry name" value="RepA_C"/>
    <property type="match status" value="1"/>
</dbReference>
<dbReference type="Proteomes" id="UP000429211">
    <property type="component" value="Unassembled WGS sequence"/>
</dbReference>
<evidence type="ECO:0000313" key="2">
    <source>
        <dbReference type="EMBL" id="VYS87014.1"/>
    </source>
</evidence>
<reference evidence="1 3" key="1">
    <citation type="journal article" date="2019" name="Nat. Med.">
        <title>A library of human gut bacterial isolates paired with longitudinal multiomics data enables mechanistic microbiome research.</title>
        <authorList>
            <person name="Poyet M."/>
            <person name="Groussin M."/>
            <person name="Gibbons S.M."/>
            <person name="Avila-Pacheco J."/>
            <person name="Jiang X."/>
            <person name="Kearney S.M."/>
            <person name="Perrotta A.R."/>
            <person name="Berdy B."/>
            <person name="Zhao S."/>
            <person name="Lieberman T.D."/>
            <person name="Swanson P.K."/>
            <person name="Smith M."/>
            <person name="Roesemann S."/>
            <person name="Alexander J.E."/>
            <person name="Rich S.A."/>
            <person name="Livny J."/>
            <person name="Vlamakis H."/>
            <person name="Clish C."/>
            <person name="Bullock K."/>
            <person name="Deik A."/>
            <person name="Scott J."/>
            <person name="Pierce K.A."/>
            <person name="Xavier R.J."/>
            <person name="Alm E.J."/>
        </authorList>
    </citation>
    <scope>NUCLEOTIDE SEQUENCE [LARGE SCALE GENOMIC DNA]</scope>
    <source>
        <strain evidence="1 3">BIOML-A2</strain>
    </source>
</reference>
<reference evidence="2" key="2">
    <citation type="submission" date="2019-11" db="EMBL/GenBank/DDBJ databases">
        <authorList>
            <person name="Feng L."/>
        </authorList>
    </citation>
    <scope>NUCLEOTIDE SEQUENCE</scope>
    <source>
        <strain evidence="2">BdentiumLFYP24</strain>
    </source>
</reference>
<dbReference type="EMBL" id="CACRSP010000003">
    <property type="protein sequence ID" value="VYS87014.1"/>
    <property type="molecule type" value="Genomic_DNA"/>
</dbReference>
<name>A0A6N2S203_9BIFI</name>
<organism evidence="2">
    <name type="scientific">Bifidobacterium dentium</name>
    <dbReference type="NCBI Taxonomy" id="1689"/>
    <lineage>
        <taxon>Bacteria</taxon>
        <taxon>Bacillati</taxon>
        <taxon>Actinomycetota</taxon>
        <taxon>Actinomycetes</taxon>
        <taxon>Bifidobacteriales</taxon>
        <taxon>Bifidobacteriaceae</taxon>
        <taxon>Bifidobacterium</taxon>
    </lineage>
</organism>
<proteinExistence type="predicted"/>
<dbReference type="InterPro" id="IPR006881">
    <property type="entry name" value="RepA_C"/>
</dbReference>
<protein>
    <submittedName>
        <fullName evidence="2">Plasmid encoded RepA protein</fullName>
    </submittedName>
    <submittedName>
        <fullName evidence="1">Replicase</fullName>
    </submittedName>
</protein>